<evidence type="ECO:0000256" key="1">
    <source>
        <dbReference type="SAM" id="Phobius"/>
    </source>
</evidence>
<protein>
    <recommendedName>
        <fullName evidence="4">DUF4199 domain-containing protein</fullName>
    </recommendedName>
</protein>
<proteinExistence type="predicted"/>
<evidence type="ECO:0008006" key="4">
    <source>
        <dbReference type="Google" id="ProtNLM"/>
    </source>
</evidence>
<keyword evidence="3" id="KW-1185">Reference proteome</keyword>
<accession>A0A1G7BUD1</accession>
<keyword evidence="1" id="KW-0472">Membrane</keyword>
<dbReference type="Pfam" id="PF13858">
    <property type="entry name" value="DUF4199"/>
    <property type="match status" value="1"/>
</dbReference>
<dbReference type="RefSeq" id="WP_092736394.1">
    <property type="nucleotide sequence ID" value="NZ_FNAS01000006.1"/>
</dbReference>
<dbReference type="OrthoDB" id="1273153at2"/>
<dbReference type="EMBL" id="FNAS01000006">
    <property type="protein sequence ID" value="SDE30679.1"/>
    <property type="molecule type" value="Genomic_DNA"/>
</dbReference>
<reference evidence="2 3" key="1">
    <citation type="submission" date="2016-10" db="EMBL/GenBank/DDBJ databases">
        <authorList>
            <person name="de Groot N.N."/>
        </authorList>
    </citation>
    <scope>NUCLEOTIDE SEQUENCE [LARGE SCALE GENOMIC DNA]</scope>
    <source>
        <strain evidence="2 3">DSM 24015</strain>
    </source>
</reference>
<sequence>MKKSLYIGAVVYFVLMLLFFVVHFMFRGDAQFFRITMLMNAFVLPLIFGIGAFFSVYLYKKERGSITFLEALGKSFVPMFVAGFLFITCVYCNLNFIDTASKKVLNQQYIESYKHSLQEEYTKAKKVLKPNTEAYKELETKYQEAQVRIQYKEKQHEDMFSAYYFSLVFAGYCLFFLLLSLILSGFFRSKVSI</sequence>
<gene>
    <name evidence="2" type="ORF">SAMN05421544_106129</name>
</gene>
<dbReference type="STRING" id="1071918.SAMN05421544_106129"/>
<feature type="transmembrane region" description="Helical" evidence="1">
    <location>
        <begin position="162"/>
        <end position="187"/>
    </location>
</feature>
<name>A0A1G7BUD1_9FLAO</name>
<organism evidence="2 3">
    <name type="scientific">Riemerella columbipharyngis</name>
    <dbReference type="NCBI Taxonomy" id="1071918"/>
    <lineage>
        <taxon>Bacteria</taxon>
        <taxon>Pseudomonadati</taxon>
        <taxon>Bacteroidota</taxon>
        <taxon>Flavobacteriia</taxon>
        <taxon>Flavobacteriales</taxon>
        <taxon>Weeksellaceae</taxon>
        <taxon>Riemerella</taxon>
    </lineage>
</organism>
<feature type="transmembrane region" description="Helical" evidence="1">
    <location>
        <begin position="79"/>
        <end position="97"/>
    </location>
</feature>
<evidence type="ECO:0000313" key="2">
    <source>
        <dbReference type="EMBL" id="SDE30679.1"/>
    </source>
</evidence>
<keyword evidence="1" id="KW-0812">Transmembrane</keyword>
<dbReference type="InterPro" id="IPR025250">
    <property type="entry name" value="DUF4199"/>
</dbReference>
<evidence type="ECO:0000313" key="3">
    <source>
        <dbReference type="Proteomes" id="UP000198517"/>
    </source>
</evidence>
<keyword evidence="1" id="KW-1133">Transmembrane helix</keyword>
<feature type="transmembrane region" description="Helical" evidence="1">
    <location>
        <begin position="6"/>
        <end position="26"/>
    </location>
</feature>
<dbReference type="AlphaFoldDB" id="A0A1G7BUD1"/>
<dbReference type="Proteomes" id="UP000198517">
    <property type="component" value="Unassembled WGS sequence"/>
</dbReference>
<feature type="transmembrane region" description="Helical" evidence="1">
    <location>
        <begin position="38"/>
        <end position="59"/>
    </location>
</feature>